<dbReference type="Pfam" id="PF13962">
    <property type="entry name" value="PGG"/>
    <property type="match status" value="1"/>
</dbReference>
<keyword evidence="2" id="KW-0812">Transmembrane</keyword>
<accession>A0A1U8Q947</accession>
<dbReference type="PROSITE" id="PS50088">
    <property type="entry name" value="ANK_REPEAT"/>
    <property type="match status" value="3"/>
</dbReference>
<evidence type="ECO:0000256" key="5">
    <source>
        <dbReference type="ARBA" id="ARBA00023043"/>
    </source>
</evidence>
<dbReference type="RefSeq" id="XP_019055299.1">
    <property type="nucleotide sequence ID" value="XM_019199754.1"/>
</dbReference>
<keyword evidence="5" id="KW-0040">ANK repeat</keyword>
<evidence type="ECO:0000256" key="1">
    <source>
        <dbReference type="ARBA" id="ARBA00004141"/>
    </source>
</evidence>
<dbReference type="Proteomes" id="UP000189703">
    <property type="component" value="Unplaced"/>
</dbReference>
<dbReference type="Gene3D" id="1.25.40.20">
    <property type="entry name" value="Ankyrin repeat-containing domain"/>
    <property type="match status" value="1"/>
</dbReference>
<keyword evidence="7" id="KW-1185">Reference proteome</keyword>
<dbReference type="InterPro" id="IPR002110">
    <property type="entry name" value="Ankyrin_rpt"/>
</dbReference>
<dbReference type="PANTHER" id="PTHR24186:SF37">
    <property type="entry name" value="PGG DOMAIN-CONTAINING PROTEIN"/>
    <property type="match status" value="1"/>
</dbReference>
<dbReference type="AlphaFoldDB" id="A0A1U8Q947"/>
<dbReference type="OMA" id="QMVIMWI"/>
<dbReference type="Pfam" id="PF12796">
    <property type="entry name" value="Ank_2"/>
    <property type="match status" value="2"/>
</dbReference>
<dbReference type="STRING" id="4432.A0A1U8Q947"/>
<organism evidence="7 8">
    <name type="scientific">Nelumbo nucifera</name>
    <name type="common">Sacred lotus</name>
    <dbReference type="NCBI Taxonomy" id="4432"/>
    <lineage>
        <taxon>Eukaryota</taxon>
        <taxon>Viridiplantae</taxon>
        <taxon>Streptophyta</taxon>
        <taxon>Embryophyta</taxon>
        <taxon>Tracheophyta</taxon>
        <taxon>Spermatophyta</taxon>
        <taxon>Magnoliopsida</taxon>
        <taxon>Proteales</taxon>
        <taxon>Nelumbonaceae</taxon>
        <taxon>Nelumbo</taxon>
    </lineage>
</organism>
<name>A0A1U8Q947_NELNU</name>
<proteinExistence type="predicted"/>
<dbReference type="OrthoDB" id="7729168at2759"/>
<dbReference type="InterPro" id="IPR026961">
    <property type="entry name" value="PGG_dom"/>
</dbReference>
<reference evidence="8" key="1">
    <citation type="submission" date="2025-08" db="UniProtKB">
        <authorList>
            <consortium name="RefSeq"/>
        </authorList>
    </citation>
    <scope>IDENTIFICATION</scope>
</reference>
<protein>
    <submittedName>
        <fullName evidence="8">Ankyrin repeat-containing protein NPR4-like</fullName>
    </submittedName>
</protein>
<dbReference type="SMART" id="SM00248">
    <property type="entry name" value="ANK"/>
    <property type="match status" value="6"/>
</dbReference>
<dbReference type="InterPro" id="IPR036770">
    <property type="entry name" value="Ankyrin_rpt-contain_sf"/>
</dbReference>
<comment type="subcellular location">
    <subcellularLocation>
        <location evidence="1">Membrane</location>
        <topology evidence="1">Multi-pass membrane protein</topology>
    </subcellularLocation>
</comment>
<evidence type="ECO:0000313" key="8">
    <source>
        <dbReference type="RefSeq" id="XP_019055299.1"/>
    </source>
</evidence>
<keyword evidence="3" id="KW-0677">Repeat</keyword>
<dbReference type="FunCoup" id="A0A1U8Q947">
    <property type="interactions" value="119"/>
</dbReference>
<evidence type="ECO:0000256" key="3">
    <source>
        <dbReference type="ARBA" id="ARBA00022737"/>
    </source>
</evidence>
<dbReference type="PROSITE" id="PS50297">
    <property type="entry name" value="ANK_REP_REGION"/>
    <property type="match status" value="3"/>
</dbReference>
<evidence type="ECO:0000256" key="4">
    <source>
        <dbReference type="ARBA" id="ARBA00022989"/>
    </source>
</evidence>
<evidence type="ECO:0000313" key="7">
    <source>
        <dbReference type="Proteomes" id="UP000189703"/>
    </source>
</evidence>
<dbReference type="PANTHER" id="PTHR24186">
    <property type="entry name" value="PROTEIN PHOSPHATASE 1 REGULATORY SUBUNIT"/>
    <property type="match status" value="1"/>
</dbReference>
<evidence type="ECO:0000256" key="6">
    <source>
        <dbReference type="ARBA" id="ARBA00023136"/>
    </source>
</evidence>
<dbReference type="Pfam" id="PF00023">
    <property type="entry name" value="Ank"/>
    <property type="match status" value="1"/>
</dbReference>
<gene>
    <name evidence="8" type="primary">LOC104609402</name>
</gene>
<evidence type="ECO:0000256" key="2">
    <source>
        <dbReference type="ARBA" id="ARBA00022692"/>
    </source>
</evidence>
<dbReference type="eggNOG" id="KOG0504">
    <property type="taxonomic scope" value="Eukaryota"/>
</dbReference>
<keyword evidence="4" id="KW-1133">Transmembrane helix</keyword>
<dbReference type="SUPFAM" id="SSF48403">
    <property type="entry name" value="Ankyrin repeat"/>
    <property type="match status" value="1"/>
</dbReference>
<sequence>MMGSCEVREREREMRGMEESRLHEAALKGSVESLKELLQEDPLLLDRVIIDCPPETPLHVAATLGHIDFAKEVVRRKPELAREIDSEGHSPLHLASAKGHLQLVRVLLSVDPDTCLSTDQDGRTPLHLAAMKGRVAVLDDLIEVNPEASQVLTDRGETVLHLCVKHNRFDALKLLLKREEPIQKDEFLNRKDHDGNTILHLALAKKQIETIKFLLNINGIKVNTFNANGFTALDVLVQSQGDAKDMEIGELLRGAGGLRGKDLQPSTEYNWLPDKVGISAVTPTQEKQGSSFRQKDEKKHRDWLGRKKSALMVVASLIATVAFQAGVSPPGGVWQDELATDANGNPAKNPHHVGRSVMAYEKKREYGQFMIFNTIGFLASLSIILLLVSGLPLKRRRWMWIQMVIMWIAITAMAVTYFITLDAMTPDHARHVLFHVNRISVLTWLGLMGFLFIVHVLRMTTWSMRKVKEVKEKRRHPKGRESFSRFDNTHEFV</sequence>
<dbReference type="GO" id="GO:0016020">
    <property type="term" value="C:membrane"/>
    <property type="evidence" value="ECO:0007669"/>
    <property type="project" value="UniProtKB-SubCell"/>
</dbReference>
<dbReference type="KEGG" id="nnu:104609402"/>
<dbReference type="GeneID" id="104609402"/>
<keyword evidence="6" id="KW-0472">Membrane</keyword>